<evidence type="ECO:0000313" key="4">
    <source>
        <dbReference type="Proteomes" id="UP000326924"/>
    </source>
</evidence>
<comment type="caution">
    <text evidence="3">The sequence shown here is derived from an EMBL/GenBank/DDBJ whole genome shotgun (WGS) entry which is preliminary data.</text>
</comment>
<accession>A0A5J5F1X7</accession>
<dbReference type="EMBL" id="VXIS01000052">
    <property type="protein sequence ID" value="KAA8909977.1"/>
    <property type="molecule type" value="Genomic_DNA"/>
</dbReference>
<gene>
    <name evidence="3" type="ORF">FN846DRAFT_584580</name>
</gene>
<evidence type="ECO:0000256" key="1">
    <source>
        <dbReference type="SAM" id="MobiDB-lite"/>
    </source>
</evidence>
<feature type="region of interest" description="Disordered" evidence="1">
    <location>
        <begin position="53"/>
        <end position="152"/>
    </location>
</feature>
<proteinExistence type="predicted"/>
<organism evidence="3 4">
    <name type="scientific">Sphaerosporella brunnea</name>
    <dbReference type="NCBI Taxonomy" id="1250544"/>
    <lineage>
        <taxon>Eukaryota</taxon>
        <taxon>Fungi</taxon>
        <taxon>Dikarya</taxon>
        <taxon>Ascomycota</taxon>
        <taxon>Pezizomycotina</taxon>
        <taxon>Pezizomycetes</taxon>
        <taxon>Pezizales</taxon>
        <taxon>Pyronemataceae</taxon>
        <taxon>Sphaerosporella</taxon>
    </lineage>
</organism>
<sequence length="152" mass="16681">MHPIGQTFHRHAAQQKLVLFCFFFSFCFFWTWGLRRPTFPPPRTATALGPFILTSSSSPSVDRARGSPNTHTLAHSHTHTFTHSHTRTLTHSSSTSKQNTNVQAHARQPSPRRARRSEVPQQSGAQARKGAAPSAAQGGEAGAQGREGTREV</sequence>
<feature type="compositionally biased region" description="Low complexity" evidence="1">
    <location>
        <begin position="130"/>
        <end position="146"/>
    </location>
</feature>
<keyword evidence="2" id="KW-1133">Transmembrane helix</keyword>
<keyword evidence="4" id="KW-1185">Reference proteome</keyword>
<keyword evidence="2" id="KW-0812">Transmembrane</keyword>
<feature type="compositionally biased region" description="Basic residues" evidence="1">
    <location>
        <begin position="74"/>
        <end position="88"/>
    </location>
</feature>
<evidence type="ECO:0000313" key="3">
    <source>
        <dbReference type="EMBL" id="KAA8909977.1"/>
    </source>
</evidence>
<feature type="transmembrane region" description="Helical" evidence="2">
    <location>
        <begin position="17"/>
        <end position="34"/>
    </location>
</feature>
<dbReference type="AlphaFoldDB" id="A0A5J5F1X7"/>
<dbReference type="Proteomes" id="UP000326924">
    <property type="component" value="Unassembled WGS sequence"/>
</dbReference>
<reference evidence="3 4" key="1">
    <citation type="submission" date="2019-09" db="EMBL/GenBank/DDBJ databases">
        <title>Draft genome of the ectomycorrhizal ascomycete Sphaerosporella brunnea.</title>
        <authorList>
            <consortium name="DOE Joint Genome Institute"/>
            <person name="Benucci G.M."/>
            <person name="Marozzi G."/>
            <person name="Antonielli L."/>
            <person name="Sanchez S."/>
            <person name="Marco P."/>
            <person name="Wang X."/>
            <person name="Falini L.B."/>
            <person name="Barry K."/>
            <person name="Haridas S."/>
            <person name="Lipzen A."/>
            <person name="Labutti K."/>
            <person name="Grigoriev I.V."/>
            <person name="Murat C."/>
            <person name="Martin F."/>
            <person name="Albertini E."/>
            <person name="Donnini D."/>
            <person name="Bonito G."/>
        </authorList>
    </citation>
    <scope>NUCLEOTIDE SEQUENCE [LARGE SCALE GENOMIC DNA]</scope>
    <source>
        <strain evidence="3 4">Sb_GMNB300</strain>
    </source>
</reference>
<evidence type="ECO:0000256" key="2">
    <source>
        <dbReference type="SAM" id="Phobius"/>
    </source>
</evidence>
<protein>
    <submittedName>
        <fullName evidence="3">Uncharacterized protein</fullName>
    </submittedName>
</protein>
<dbReference type="InParanoid" id="A0A5J5F1X7"/>
<name>A0A5J5F1X7_9PEZI</name>
<keyword evidence="2" id="KW-0472">Membrane</keyword>